<dbReference type="InterPro" id="IPR000857">
    <property type="entry name" value="MyTH4_dom"/>
</dbReference>
<evidence type="ECO:0000259" key="8">
    <source>
        <dbReference type="PROSITE" id="PS51016"/>
    </source>
</evidence>
<evidence type="ECO:0000256" key="5">
    <source>
        <dbReference type="SAM" id="MobiDB-lite"/>
    </source>
</evidence>
<dbReference type="Proteomes" id="UP000515202">
    <property type="component" value="Unplaced"/>
</dbReference>
<feature type="region of interest" description="Disordered" evidence="5">
    <location>
        <begin position="660"/>
        <end position="703"/>
    </location>
</feature>
<evidence type="ECO:0000256" key="6">
    <source>
        <dbReference type="SAM" id="SignalP"/>
    </source>
</evidence>
<dbReference type="Gene3D" id="2.30.29.30">
    <property type="entry name" value="Pleckstrin-homology domain (PH domain)/Phosphotyrosine-binding domain (PTB)"/>
    <property type="match status" value="2"/>
</dbReference>
<feature type="domain" description="PH" evidence="7">
    <location>
        <begin position="158"/>
        <end position="262"/>
    </location>
</feature>
<name>A0A6P3RLP1_PTEVA</name>
<keyword evidence="2" id="KW-0597">Phosphoprotein</keyword>
<dbReference type="SMART" id="SM00233">
    <property type="entry name" value="PH"/>
    <property type="match status" value="1"/>
</dbReference>
<keyword evidence="9" id="KW-1185">Reference proteome</keyword>
<evidence type="ECO:0000256" key="3">
    <source>
        <dbReference type="ARBA" id="ARBA00022729"/>
    </source>
</evidence>
<dbReference type="GeneID" id="105306278"/>
<evidence type="ECO:0000256" key="2">
    <source>
        <dbReference type="ARBA" id="ARBA00022553"/>
    </source>
</evidence>
<dbReference type="SUPFAM" id="SSF50729">
    <property type="entry name" value="PH domain-like"/>
    <property type="match status" value="1"/>
</dbReference>
<dbReference type="AlphaFoldDB" id="A0A6P3RLP1"/>
<dbReference type="PANTHER" id="PTHR46049:SF5">
    <property type="entry name" value="PLECKSTRIN HOMOLOGY DOMAIN-CONTAINING FAMILY H MEMBER 3"/>
    <property type="match status" value="1"/>
</dbReference>
<evidence type="ECO:0000313" key="10">
    <source>
        <dbReference type="RefSeq" id="XP_011379491.1"/>
    </source>
</evidence>
<dbReference type="PROSITE" id="PS50003">
    <property type="entry name" value="PH_DOMAIN"/>
    <property type="match status" value="1"/>
</dbReference>
<accession>A0A6P3RLP1</accession>
<dbReference type="Pfam" id="PF21989">
    <property type="entry name" value="RA_2"/>
    <property type="match status" value="1"/>
</dbReference>
<evidence type="ECO:0000256" key="4">
    <source>
        <dbReference type="ARBA" id="ARBA00067094"/>
    </source>
</evidence>
<dbReference type="PANTHER" id="PTHR46049">
    <property type="entry name" value="AGAP003327-PA"/>
    <property type="match status" value="1"/>
</dbReference>
<dbReference type="FunFam" id="3.10.20.90:FF:000182">
    <property type="entry name" value="pleckstrin homology domain-containing family H member 3 isoform X1"/>
    <property type="match status" value="1"/>
</dbReference>
<dbReference type="Gene3D" id="3.10.20.90">
    <property type="entry name" value="Phosphatidylinositol 3-kinase Catalytic Subunit, Chain A, domain 1"/>
    <property type="match status" value="1"/>
</dbReference>
<dbReference type="OrthoDB" id="6108017at2759"/>
<dbReference type="RefSeq" id="XP_011379491.1">
    <property type="nucleotide sequence ID" value="XM_011381189.2"/>
</dbReference>
<dbReference type="InterPro" id="IPR011993">
    <property type="entry name" value="PH-like_dom_sf"/>
</dbReference>
<dbReference type="FunFam" id="1.25.40.530:FF:000001">
    <property type="entry name" value="Pleckstrin homology domain-containing family H member 2"/>
    <property type="match status" value="1"/>
</dbReference>
<dbReference type="Gene3D" id="1.25.40.530">
    <property type="entry name" value="MyTH4 domain"/>
    <property type="match status" value="1"/>
</dbReference>
<keyword evidence="3 6" id="KW-0732">Signal</keyword>
<feature type="domain" description="MyTH4" evidence="8">
    <location>
        <begin position="300"/>
        <end position="462"/>
    </location>
</feature>
<dbReference type="SMART" id="SM00139">
    <property type="entry name" value="MyTH4"/>
    <property type="match status" value="1"/>
</dbReference>
<feature type="region of interest" description="Disordered" evidence="5">
    <location>
        <begin position="28"/>
        <end position="56"/>
    </location>
</feature>
<feature type="chain" id="PRO_5028064517" description="Pleckstrin homology domain-containing family H member 3" evidence="6">
    <location>
        <begin position="19"/>
        <end position="703"/>
    </location>
</feature>
<evidence type="ECO:0000256" key="1">
    <source>
        <dbReference type="ARBA" id="ARBA00022481"/>
    </source>
</evidence>
<dbReference type="InterPro" id="IPR001849">
    <property type="entry name" value="PH_domain"/>
</dbReference>
<dbReference type="Pfam" id="PF00784">
    <property type="entry name" value="MyTH4"/>
    <property type="match status" value="1"/>
</dbReference>
<evidence type="ECO:0000259" key="7">
    <source>
        <dbReference type="PROSITE" id="PS50003"/>
    </source>
</evidence>
<sequence>MPLPGGLWWLLCCRRGFTLLHRDYGDGELSGDGDEDEDEETFELRTPSPAGGGRVVNSERWGQMRELPPRGPGRGGEGILRLGSVAGTPRRGNWGPQLFEDPSSLPCHTGQNSRPFLGPLDVTLTQPVRSVPISDRLQSWEETRSLIPEKGPLEDDTDVVVKGWLYREPRGGGARPWLPPRRSWFVLTRDSLDQFSSNGKGARRLGSLVLTSLCSVAGPERRPKETGLWSVTVSGRKHSVRLCSPRQAEAERWGMALREVIASKAPLETPTQLLLRDIQDSCGDPEAVALIYHRNPILRHTSGALYAPLLPLPYGVSAPGPGYAPLREEAVRLFLALQALEGARRPGPLMQGVLQTCRDLPALRDELFLQLAKQTSGPAGPPGLRATEDPAALRYWQLLTCMSCTFRPGGAVRGHLLGHLERTEQALPDSELAEYARFIRKALGRTRGRELVPSLAEISALSRRQELLCTVHCPGAGACPVAIDSHTTAAEVARELVGRLGLARSRNAFALYEQRGAQERALAGGTLVADVLTRFENLAAEEAWLEDSPDSGWRLCLRLHGPLHPEGLSPDSHELPFLFEQESDGGAPQKLCLGLGAKAMSLSRPGETEPIHSVSYGHVAACQLMGPHTLALRVGESQILLQSPQVEEIMQLVNAYLANPSPERPCSSPSPPCQDLPDTSSPSQHPGLDEPQGQSGYLGQLQE</sequence>
<organism evidence="9 10">
    <name type="scientific">Pteropus vampyrus</name>
    <name type="common">Large flying fox</name>
    <dbReference type="NCBI Taxonomy" id="132908"/>
    <lineage>
        <taxon>Eukaryota</taxon>
        <taxon>Metazoa</taxon>
        <taxon>Chordata</taxon>
        <taxon>Craniata</taxon>
        <taxon>Vertebrata</taxon>
        <taxon>Euteleostomi</taxon>
        <taxon>Mammalia</taxon>
        <taxon>Eutheria</taxon>
        <taxon>Laurasiatheria</taxon>
        <taxon>Chiroptera</taxon>
        <taxon>Yinpterochiroptera</taxon>
        <taxon>Pteropodoidea</taxon>
        <taxon>Pteropodidae</taxon>
        <taxon>Pteropodinae</taxon>
        <taxon>Pteropus</taxon>
    </lineage>
</organism>
<proteinExistence type="predicted"/>
<dbReference type="CTD" id="79990"/>
<evidence type="ECO:0000313" key="9">
    <source>
        <dbReference type="Proteomes" id="UP000515202"/>
    </source>
</evidence>
<reference evidence="10" key="1">
    <citation type="submission" date="2025-08" db="UniProtKB">
        <authorList>
            <consortium name="RefSeq"/>
        </authorList>
    </citation>
    <scope>IDENTIFICATION</scope>
    <source>
        <tissue evidence="10">Kidney</tissue>
    </source>
</reference>
<dbReference type="GO" id="GO:0005856">
    <property type="term" value="C:cytoskeleton"/>
    <property type="evidence" value="ECO:0007669"/>
    <property type="project" value="InterPro"/>
</dbReference>
<dbReference type="InterPro" id="IPR051724">
    <property type="entry name" value="Actin_motor_Myosin"/>
</dbReference>
<feature type="compositionally biased region" description="Acidic residues" evidence="5">
    <location>
        <begin position="29"/>
        <end position="41"/>
    </location>
</feature>
<gene>
    <name evidence="10" type="primary">PLEKHH3</name>
</gene>
<dbReference type="FunFam" id="2.30.29.30:FF:000276">
    <property type="entry name" value="pleckstrin homology domain-containing family H member 3"/>
    <property type="match status" value="1"/>
</dbReference>
<dbReference type="PROSITE" id="PS51016">
    <property type="entry name" value="MYTH4"/>
    <property type="match status" value="1"/>
</dbReference>
<dbReference type="InterPro" id="IPR038185">
    <property type="entry name" value="MyTH4_dom_sf"/>
</dbReference>
<feature type="compositionally biased region" description="Polar residues" evidence="5">
    <location>
        <begin position="692"/>
        <end position="703"/>
    </location>
</feature>
<feature type="signal peptide" evidence="6">
    <location>
        <begin position="1"/>
        <end position="18"/>
    </location>
</feature>
<protein>
    <recommendedName>
        <fullName evidence="4">Pleckstrin homology domain-containing family H member 3</fullName>
    </recommendedName>
</protein>
<keyword evidence="1" id="KW-0488">Methylation</keyword>